<dbReference type="PROSITE" id="PS50011">
    <property type="entry name" value="PROTEIN_KINASE_DOM"/>
    <property type="match status" value="1"/>
</dbReference>
<dbReference type="GO" id="GO:0005524">
    <property type="term" value="F:ATP binding"/>
    <property type="evidence" value="ECO:0007669"/>
    <property type="project" value="UniProtKB-UniRule"/>
</dbReference>
<keyword evidence="16" id="KW-1185">Reference proteome</keyword>
<evidence type="ECO:0000256" key="4">
    <source>
        <dbReference type="ARBA" id="ARBA00022692"/>
    </source>
</evidence>
<evidence type="ECO:0000256" key="9">
    <source>
        <dbReference type="ARBA" id="ARBA00022989"/>
    </source>
</evidence>
<protein>
    <submittedName>
        <fullName evidence="17">LEAF RUST 10 DISEASE-RESISTANCE LOCUS RECEPTOR-LIKE PROTEIN KINASE-like 2.1 isoform X1</fullName>
    </submittedName>
</protein>
<keyword evidence="9 14" id="KW-1133">Transmembrane helix</keyword>
<dbReference type="Proteomes" id="UP000235220">
    <property type="component" value="Chromosome 8"/>
</dbReference>
<feature type="region of interest" description="Disordered" evidence="13">
    <location>
        <begin position="661"/>
        <end position="691"/>
    </location>
</feature>
<keyword evidence="5" id="KW-0732">Signal</keyword>
<dbReference type="GO" id="GO:0030247">
    <property type="term" value="F:polysaccharide binding"/>
    <property type="evidence" value="ECO:0007669"/>
    <property type="project" value="InterPro"/>
</dbReference>
<evidence type="ECO:0000256" key="14">
    <source>
        <dbReference type="SAM" id="Phobius"/>
    </source>
</evidence>
<dbReference type="Pfam" id="PF00069">
    <property type="entry name" value="Pkinase"/>
    <property type="match status" value="1"/>
</dbReference>
<dbReference type="FunFam" id="1.10.510.10:FF:000590">
    <property type="entry name" value="PR5-like receptor kinase"/>
    <property type="match status" value="1"/>
</dbReference>
<keyword evidence="10 14" id="KW-0472">Membrane</keyword>
<evidence type="ECO:0000256" key="13">
    <source>
        <dbReference type="SAM" id="MobiDB-lite"/>
    </source>
</evidence>
<comment type="subcellular location">
    <subcellularLocation>
        <location evidence="1">Membrane</location>
        <topology evidence="1">Single-pass type I membrane protein</topology>
    </subcellularLocation>
</comment>
<keyword evidence="4 14" id="KW-0812">Transmembrane</keyword>
<organism evidence="16 17">
    <name type="scientific">Juglans regia</name>
    <name type="common">English walnut</name>
    <dbReference type="NCBI Taxonomy" id="51240"/>
    <lineage>
        <taxon>Eukaryota</taxon>
        <taxon>Viridiplantae</taxon>
        <taxon>Streptophyta</taxon>
        <taxon>Embryophyta</taxon>
        <taxon>Tracheophyta</taxon>
        <taxon>Spermatophyta</taxon>
        <taxon>Magnoliopsida</taxon>
        <taxon>eudicotyledons</taxon>
        <taxon>Gunneridae</taxon>
        <taxon>Pentapetalae</taxon>
        <taxon>rosids</taxon>
        <taxon>fabids</taxon>
        <taxon>Fagales</taxon>
        <taxon>Juglandaceae</taxon>
        <taxon>Juglans</taxon>
    </lineage>
</organism>
<keyword evidence="6 12" id="KW-0547">Nucleotide-binding</keyword>
<evidence type="ECO:0000313" key="16">
    <source>
        <dbReference type="Proteomes" id="UP000235220"/>
    </source>
</evidence>
<sequence>METTPSLLILALSFSDLWLSLLLGRRGMAFPIELKVLISTVLALILVPPASSLKNNHHYCPPSSCGNIPNISYLFRLKGDPPNCGDQRYELSCDDNNHTLLSLNGSKYYVSQINYNNYTIRIVDSGIQEDNYSFIPRYFLNYYNFSWSWPDWDISLFTEVVVIVNCDKPVSWASPFYWNTTSRNCSNINNGYGSSSNSFFSQYSKRYIYLIARGANVMDVEESCTIEQISLTSWPGQISADPNISCTDIRNVFSYGFELSCDRWENVPTWVIFLEEQVFTAAYYTGLLWLIAYGLGVSGNIGPLPISQYNLVGLLIGLLIDWHVAISVLGAPFVIAFLIYKWRRRHLSMYNDVEEFLQSQNNLMPIRYSFSEIKKMTKGFRERLGEGGFGTVFKGTLRSGRLVAVKMLSQSKANGQDFISEVATIGRIHHVNIVQLIGFCVHGSKRALIYEFMPNGSLNKHIFSSEANILNYEKTYDIALGVARGIEYLHQGCDMQILHFDIKPHNILLDENLKPKVSDFGLAKLYPVEDSIVPLTRARGTFGYMAPEMLYKNIGGVSYKADVYSFGMLLMEMVSRRKNLHASTEHLSQIYFPTWIYDQFHDGKNIEVEDATEDERKLCKKMMIVALWCIQLKPSDRPSMMEVIKMLEGDVECLQVPLKPLQPSPKRAIKGARDNSNQASSSIQSDESSLA</sequence>
<keyword evidence="3" id="KW-0808">Transferase</keyword>
<evidence type="ECO:0000256" key="11">
    <source>
        <dbReference type="ARBA" id="ARBA00023180"/>
    </source>
</evidence>
<evidence type="ECO:0000259" key="15">
    <source>
        <dbReference type="PROSITE" id="PS50011"/>
    </source>
</evidence>
<dbReference type="FunFam" id="3.30.200.20:FF:000178">
    <property type="entry name" value="serine/threonine-protein kinase PBS1-like"/>
    <property type="match status" value="1"/>
</dbReference>
<dbReference type="PROSITE" id="PS00108">
    <property type="entry name" value="PROTEIN_KINASE_ST"/>
    <property type="match status" value="1"/>
</dbReference>
<dbReference type="Pfam" id="PF13947">
    <property type="entry name" value="GUB_WAK_bind"/>
    <property type="match status" value="1"/>
</dbReference>
<dbReference type="SUPFAM" id="SSF56112">
    <property type="entry name" value="Protein kinase-like (PK-like)"/>
    <property type="match status" value="1"/>
</dbReference>
<dbReference type="Gene3D" id="1.10.510.10">
    <property type="entry name" value="Transferase(Phosphotransferase) domain 1"/>
    <property type="match status" value="1"/>
</dbReference>
<feature type="domain" description="Protein kinase" evidence="15">
    <location>
        <begin position="378"/>
        <end position="654"/>
    </location>
</feature>
<evidence type="ECO:0000256" key="6">
    <source>
        <dbReference type="ARBA" id="ARBA00022741"/>
    </source>
</evidence>
<feature type="transmembrane region" description="Helical" evidence="14">
    <location>
        <begin position="311"/>
        <end position="340"/>
    </location>
</feature>
<name>A0A6P9EMQ1_JUGRE</name>
<feature type="compositionally biased region" description="Low complexity" evidence="13">
    <location>
        <begin position="674"/>
        <end position="691"/>
    </location>
</feature>
<dbReference type="InterPro" id="IPR011009">
    <property type="entry name" value="Kinase-like_dom_sf"/>
</dbReference>
<dbReference type="PROSITE" id="PS00107">
    <property type="entry name" value="PROTEIN_KINASE_ATP"/>
    <property type="match status" value="1"/>
</dbReference>
<dbReference type="SMART" id="SM00220">
    <property type="entry name" value="S_TKc"/>
    <property type="match status" value="1"/>
</dbReference>
<evidence type="ECO:0000256" key="2">
    <source>
        <dbReference type="ARBA" id="ARBA00022527"/>
    </source>
</evidence>
<dbReference type="InterPro" id="IPR025287">
    <property type="entry name" value="WAK_GUB"/>
</dbReference>
<evidence type="ECO:0000256" key="10">
    <source>
        <dbReference type="ARBA" id="ARBA00023136"/>
    </source>
</evidence>
<keyword evidence="8 12" id="KW-0067">ATP-binding</keyword>
<keyword evidence="7" id="KW-0418">Kinase</keyword>
<accession>A0A6P9EMQ1</accession>
<dbReference type="PANTHER" id="PTHR27009">
    <property type="entry name" value="RUST RESISTANCE KINASE LR10-RELATED"/>
    <property type="match status" value="1"/>
</dbReference>
<dbReference type="InterPro" id="IPR000719">
    <property type="entry name" value="Prot_kinase_dom"/>
</dbReference>
<dbReference type="RefSeq" id="XP_035548844.1">
    <property type="nucleotide sequence ID" value="XM_035692951.1"/>
</dbReference>
<dbReference type="AlphaFoldDB" id="A0A6P9EMQ1"/>
<dbReference type="InterPro" id="IPR008271">
    <property type="entry name" value="Ser/Thr_kinase_AS"/>
</dbReference>
<dbReference type="InterPro" id="IPR017441">
    <property type="entry name" value="Protein_kinase_ATP_BS"/>
</dbReference>
<feature type="binding site" evidence="12">
    <location>
        <position position="406"/>
    </location>
    <ligand>
        <name>ATP</name>
        <dbReference type="ChEBI" id="CHEBI:30616"/>
    </ligand>
</feature>
<dbReference type="Gene3D" id="3.30.200.20">
    <property type="entry name" value="Phosphorylase Kinase, domain 1"/>
    <property type="match status" value="1"/>
</dbReference>
<dbReference type="GO" id="GO:0004674">
    <property type="term" value="F:protein serine/threonine kinase activity"/>
    <property type="evidence" value="ECO:0007669"/>
    <property type="project" value="UniProtKB-KW"/>
</dbReference>
<evidence type="ECO:0000256" key="3">
    <source>
        <dbReference type="ARBA" id="ARBA00022679"/>
    </source>
</evidence>
<dbReference type="KEGG" id="jre:108981662"/>
<dbReference type="GO" id="GO:0016020">
    <property type="term" value="C:membrane"/>
    <property type="evidence" value="ECO:0007669"/>
    <property type="project" value="UniProtKB-SubCell"/>
</dbReference>
<dbReference type="GeneID" id="108981662"/>
<keyword evidence="11" id="KW-0325">Glycoprotein</keyword>
<dbReference type="InterPro" id="IPR045874">
    <property type="entry name" value="LRK10/LRL21-25-like"/>
</dbReference>
<keyword evidence="2" id="KW-0723">Serine/threonine-protein kinase</keyword>
<dbReference type="InParanoid" id="A0A6P9EMQ1"/>
<evidence type="ECO:0000256" key="7">
    <source>
        <dbReference type="ARBA" id="ARBA00022777"/>
    </source>
</evidence>
<evidence type="ECO:0000256" key="1">
    <source>
        <dbReference type="ARBA" id="ARBA00004479"/>
    </source>
</evidence>
<proteinExistence type="predicted"/>
<evidence type="ECO:0000256" key="8">
    <source>
        <dbReference type="ARBA" id="ARBA00022840"/>
    </source>
</evidence>
<gene>
    <name evidence="17" type="primary">LOC108981662</name>
</gene>
<evidence type="ECO:0000313" key="17">
    <source>
        <dbReference type="RefSeq" id="XP_035548844.1"/>
    </source>
</evidence>
<dbReference type="OrthoDB" id="544400at2759"/>
<reference evidence="17" key="1">
    <citation type="submission" date="2025-08" db="UniProtKB">
        <authorList>
            <consortium name="RefSeq"/>
        </authorList>
    </citation>
    <scope>IDENTIFICATION</scope>
    <source>
        <tissue evidence="17">Leaves</tissue>
    </source>
</reference>
<evidence type="ECO:0000256" key="5">
    <source>
        <dbReference type="ARBA" id="ARBA00022729"/>
    </source>
</evidence>
<evidence type="ECO:0000256" key="12">
    <source>
        <dbReference type="PROSITE-ProRule" id="PRU10141"/>
    </source>
</evidence>